<dbReference type="Proteomes" id="UP000245461">
    <property type="component" value="Unassembled WGS sequence"/>
</dbReference>
<dbReference type="InterPro" id="IPR050183">
    <property type="entry name" value="DsbB"/>
</dbReference>
<dbReference type="GO" id="GO:0005886">
    <property type="term" value="C:plasma membrane"/>
    <property type="evidence" value="ECO:0007669"/>
    <property type="project" value="UniProtKB-SubCell"/>
</dbReference>
<keyword evidence="4 6" id="KW-1133">Transmembrane helix</keyword>
<dbReference type="SUPFAM" id="SSF158442">
    <property type="entry name" value="DsbB-like"/>
    <property type="match status" value="1"/>
</dbReference>
<dbReference type="PANTHER" id="PTHR36570:SF3">
    <property type="entry name" value="DISULFIDE BOND FORMATION PROTEIN B"/>
    <property type="match status" value="1"/>
</dbReference>
<evidence type="ECO:0000256" key="5">
    <source>
        <dbReference type="ARBA" id="ARBA00023136"/>
    </source>
</evidence>
<comment type="caution">
    <text evidence="7">The sequence shown here is derived from an EMBL/GenBank/DDBJ whole genome shotgun (WGS) entry which is preliminary data.</text>
</comment>
<name>A0A317E4F5_9PROT</name>
<dbReference type="Pfam" id="PF02600">
    <property type="entry name" value="DsbB"/>
    <property type="match status" value="1"/>
</dbReference>
<keyword evidence="8" id="KW-1185">Reference proteome</keyword>
<protein>
    <submittedName>
        <fullName evidence="7">Disulfide bond formation protein B</fullName>
    </submittedName>
</protein>
<dbReference type="AlphaFoldDB" id="A0A317E4F5"/>
<reference evidence="7 8" key="1">
    <citation type="submission" date="2018-05" db="EMBL/GenBank/DDBJ databases">
        <title>Zavarzinia sp. HR-AS.</title>
        <authorList>
            <person name="Lee Y."/>
            <person name="Jeon C.O."/>
        </authorList>
    </citation>
    <scope>NUCLEOTIDE SEQUENCE [LARGE SCALE GENOMIC DNA]</scope>
    <source>
        <strain evidence="7 8">HR-AS</strain>
    </source>
</reference>
<dbReference type="PIRSF" id="PIRSF033913">
    <property type="entry name" value="S-S_format_DsbB"/>
    <property type="match status" value="1"/>
</dbReference>
<dbReference type="GO" id="GO:0015035">
    <property type="term" value="F:protein-disulfide reductase activity"/>
    <property type="evidence" value="ECO:0007669"/>
    <property type="project" value="InterPro"/>
</dbReference>
<keyword evidence="2" id="KW-1003">Cell membrane</keyword>
<evidence type="ECO:0000313" key="7">
    <source>
        <dbReference type="EMBL" id="PWR21521.1"/>
    </source>
</evidence>
<dbReference type="GO" id="GO:0006457">
    <property type="term" value="P:protein folding"/>
    <property type="evidence" value="ECO:0007669"/>
    <property type="project" value="InterPro"/>
</dbReference>
<keyword evidence="5 6" id="KW-0472">Membrane</keyword>
<dbReference type="InterPro" id="IPR024199">
    <property type="entry name" value="Uncharacterised_DsbB"/>
</dbReference>
<comment type="subcellular location">
    <subcellularLocation>
        <location evidence="1">Cell membrane</location>
        <topology evidence="1">Multi-pass membrane protein</topology>
    </subcellularLocation>
</comment>
<dbReference type="InterPro" id="IPR023380">
    <property type="entry name" value="DsbB-like_sf"/>
</dbReference>
<accession>A0A317E4F5</accession>
<sequence length="155" mass="15522">MGGARLGGLVVAAGSAALLGGALGFQYLGGLYPCELCMWQRWAHVAALAAGLLALIFRGGLARAGFALAVLALLAGAGIAVFHAGVEQQWWQGLTACGGATATGSAADLLQAVETAPIVRCGDIAWSLFGLSMAAWNALMSAGLAALALAAARRR</sequence>
<proteinExistence type="predicted"/>
<dbReference type="EMBL" id="QGLE01000007">
    <property type="protein sequence ID" value="PWR21521.1"/>
    <property type="molecule type" value="Genomic_DNA"/>
</dbReference>
<evidence type="ECO:0000256" key="2">
    <source>
        <dbReference type="ARBA" id="ARBA00022475"/>
    </source>
</evidence>
<evidence type="ECO:0000256" key="4">
    <source>
        <dbReference type="ARBA" id="ARBA00022989"/>
    </source>
</evidence>
<dbReference type="InterPro" id="IPR003752">
    <property type="entry name" value="DiS_bond_form_DsbB/BdbC"/>
</dbReference>
<dbReference type="PANTHER" id="PTHR36570">
    <property type="entry name" value="DISULFIDE BOND FORMATION PROTEIN B"/>
    <property type="match status" value="1"/>
</dbReference>
<organism evidence="7 8">
    <name type="scientific">Zavarzinia aquatilis</name>
    <dbReference type="NCBI Taxonomy" id="2211142"/>
    <lineage>
        <taxon>Bacteria</taxon>
        <taxon>Pseudomonadati</taxon>
        <taxon>Pseudomonadota</taxon>
        <taxon>Alphaproteobacteria</taxon>
        <taxon>Rhodospirillales</taxon>
        <taxon>Zavarziniaceae</taxon>
        <taxon>Zavarzinia</taxon>
    </lineage>
</organism>
<gene>
    <name evidence="7" type="ORF">DKG74_13595</name>
</gene>
<evidence type="ECO:0000256" key="3">
    <source>
        <dbReference type="ARBA" id="ARBA00022692"/>
    </source>
</evidence>
<dbReference type="Gene3D" id="1.20.1550.10">
    <property type="entry name" value="DsbB-like"/>
    <property type="match status" value="1"/>
</dbReference>
<feature type="transmembrane region" description="Helical" evidence="6">
    <location>
        <begin position="40"/>
        <end position="57"/>
    </location>
</feature>
<feature type="transmembrane region" description="Helical" evidence="6">
    <location>
        <begin position="64"/>
        <end position="86"/>
    </location>
</feature>
<evidence type="ECO:0000313" key="8">
    <source>
        <dbReference type="Proteomes" id="UP000245461"/>
    </source>
</evidence>
<evidence type="ECO:0000256" key="1">
    <source>
        <dbReference type="ARBA" id="ARBA00004651"/>
    </source>
</evidence>
<feature type="transmembrane region" description="Helical" evidence="6">
    <location>
        <begin position="133"/>
        <end position="152"/>
    </location>
</feature>
<keyword evidence="3 6" id="KW-0812">Transmembrane</keyword>
<evidence type="ECO:0000256" key="6">
    <source>
        <dbReference type="SAM" id="Phobius"/>
    </source>
</evidence>